<dbReference type="InterPro" id="IPR012495">
    <property type="entry name" value="TadE-like_dom"/>
</dbReference>
<protein>
    <submittedName>
        <fullName evidence="5">Septum formation initiator</fullName>
    </submittedName>
</protein>
<evidence type="ECO:0000256" key="2">
    <source>
        <dbReference type="SAM" id="Phobius"/>
    </source>
</evidence>
<dbReference type="EMBL" id="BMSC01000024">
    <property type="protein sequence ID" value="GGU91107.1"/>
    <property type="molecule type" value="Genomic_DNA"/>
</dbReference>
<keyword evidence="2" id="KW-0472">Membrane</keyword>
<name>A0A8H9HWZ1_9ACTN</name>
<gene>
    <name evidence="5" type="ORF">GCM10010227_52920</name>
    <name evidence="4" type="ORF">Sgou_47690</name>
</gene>
<evidence type="ECO:0000313" key="4">
    <source>
        <dbReference type="EMBL" id="GFH80099.1"/>
    </source>
</evidence>
<dbReference type="Proteomes" id="UP000480804">
    <property type="component" value="Unassembled WGS sequence"/>
</dbReference>
<dbReference type="GeneID" id="95073866"/>
<dbReference type="EMBL" id="BLLO01000025">
    <property type="protein sequence ID" value="GFH80099.1"/>
    <property type="molecule type" value="Genomic_DNA"/>
</dbReference>
<evidence type="ECO:0000313" key="7">
    <source>
        <dbReference type="Proteomes" id="UP000660975"/>
    </source>
</evidence>
<feature type="region of interest" description="Disordered" evidence="1">
    <location>
        <begin position="1"/>
        <end position="20"/>
    </location>
</feature>
<accession>A0A8H9HWZ1</accession>
<dbReference type="AlphaFoldDB" id="A0A8H9HWZ1"/>
<reference evidence="5" key="3">
    <citation type="submission" date="2020-09" db="EMBL/GenBank/DDBJ databases">
        <authorList>
            <person name="Sun Q."/>
            <person name="Ohkuma M."/>
        </authorList>
    </citation>
    <scope>NUCLEOTIDE SEQUENCE</scope>
    <source>
        <strain evidence="5">JCM 4136</strain>
    </source>
</reference>
<sequence>MRGRGRPPARPGTGHARTPHDRGAAVLEFAGFLPVLLLIGLAAIQLGLVGYAANQAGSAARAAARVASQEDTGAGTAAGRAAVGAGTDVSFSWGGGDGTTKATAAVKVPTLLPFVGTGWTVTRSATMPDDDR</sequence>
<keyword evidence="2" id="KW-0812">Transmembrane</keyword>
<keyword evidence="6" id="KW-1185">Reference proteome</keyword>
<reference evidence="4 6" key="2">
    <citation type="submission" date="2020-02" db="EMBL/GenBank/DDBJ databases">
        <title>Whole genome shotgun sequence of Streptomyces gougerotii NBRC 13043.</title>
        <authorList>
            <person name="Ichikawa N."/>
            <person name="Komaki H."/>
            <person name="Tamura T."/>
        </authorList>
    </citation>
    <scope>NUCLEOTIDE SEQUENCE [LARGE SCALE GENOMIC DNA]</scope>
    <source>
        <strain evidence="4 6">NBRC 13043</strain>
    </source>
</reference>
<evidence type="ECO:0000313" key="5">
    <source>
        <dbReference type="EMBL" id="GGU91107.1"/>
    </source>
</evidence>
<evidence type="ECO:0000256" key="1">
    <source>
        <dbReference type="SAM" id="MobiDB-lite"/>
    </source>
</evidence>
<organism evidence="5 7">
    <name type="scientific">Streptomyces gougerotii</name>
    <dbReference type="NCBI Taxonomy" id="53448"/>
    <lineage>
        <taxon>Bacteria</taxon>
        <taxon>Bacillati</taxon>
        <taxon>Actinomycetota</taxon>
        <taxon>Actinomycetes</taxon>
        <taxon>Kitasatosporales</taxon>
        <taxon>Streptomycetaceae</taxon>
        <taxon>Streptomyces</taxon>
        <taxon>Streptomyces diastaticus group</taxon>
    </lineage>
</organism>
<dbReference type="Proteomes" id="UP000660975">
    <property type="component" value="Unassembled WGS sequence"/>
</dbReference>
<feature type="domain" description="TadE-like" evidence="3">
    <location>
        <begin position="23"/>
        <end position="65"/>
    </location>
</feature>
<comment type="caution">
    <text evidence="5">The sequence shown here is derived from an EMBL/GenBank/DDBJ whole genome shotgun (WGS) entry which is preliminary data.</text>
</comment>
<evidence type="ECO:0000259" key="3">
    <source>
        <dbReference type="Pfam" id="PF07811"/>
    </source>
</evidence>
<evidence type="ECO:0000313" key="6">
    <source>
        <dbReference type="Proteomes" id="UP000480804"/>
    </source>
</evidence>
<feature type="transmembrane region" description="Helical" evidence="2">
    <location>
        <begin position="29"/>
        <end position="53"/>
    </location>
</feature>
<dbReference type="Pfam" id="PF07811">
    <property type="entry name" value="TadE"/>
    <property type="match status" value="1"/>
</dbReference>
<dbReference type="RefSeq" id="WP_100452561.1">
    <property type="nucleotide sequence ID" value="NZ_BLLO01000025.1"/>
</dbReference>
<reference evidence="5" key="1">
    <citation type="journal article" date="2014" name="Int. J. Syst. Evol. Microbiol.">
        <title>Complete genome sequence of Corynebacterium casei LMG S-19264T (=DSM 44701T), isolated from a smear-ripened cheese.</title>
        <authorList>
            <consortium name="US DOE Joint Genome Institute (JGI-PGF)"/>
            <person name="Walter F."/>
            <person name="Albersmeier A."/>
            <person name="Kalinowski J."/>
            <person name="Ruckert C."/>
        </authorList>
    </citation>
    <scope>NUCLEOTIDE SEQUENCE</scope>
    <source>
        <strain evidence="5">JCM 4136</strain>
    </source>
</reference>
<proteinExistence type="predicted"/>
<keyword evidence="2" id="KW-1133">Transmembrane helix</keyword>